<proteinExistence type="inferred from homology"/>
<evidence type="ECO:0000256" key="5">
    <source>
        <dbReference type="ARBA" id="ARBA00023139"/>
    </source>
</evidence>
<protein>
    <recommendedName>
        <fullName evidence="8">Lipoprotein</fullName>
    </recommendedName>
</protein>
<sequence length="278" mass="29358">MTRAVAPRGCVKWKVLALALVLLLAGCNKQLYSQLSESDADDMLTVLYEQGIRSDKQSPDNGKSWTVSVAEDDFAAAVQVLHAHGLPHDKYANLGEMFKKDGLISTPTEERVRFIYGVSQQLSAMLSRIDGVSYASVQIVLPNNDPLSSVVKPSSAAVFITYRPNTDVASLTPNIKNLVMHSVEGLTYENVSVTFVPAAQANAGNMRRRESGGLPAWALAALAGVVLAGLGVAGFVMRKRIAGLLGAKFGAKRAGNDDTAAPEDIDGATAAPGASTQS</sequence>
<evidence type="ECO:0000256" key="2">
    <source>
        <dbReference type="ARBA" id="ARBA00009509"/>
    </source>
</evidence>
<evidence type="ECO:0000256" key="7">
    <source>
        <dbReference type="ARBA" id="ARBA00023288"/>
    </source>
</evidence>
<keyword evidence="6 8" id="KW-0998">Cell outer membrane</keyword>
<comment type="similarity">
    <text evidence="2 8">Belongs to the YscJ lipoprotein family.</text>
</comment>
<dbReference type="EMBL" id="CABPSB010000001">
    <property type="protein sequence ID" value="VVD66052.1"/>
    <property type="molecule type" value="Genomic_DNA"/>
</dbReference>
<feature type="domain" description="Flagellar M-ring N-terminal" evidence="10">
    <location>
        <begin position="29"/>
        <end position="194"/>
    </location>
</feature>
<keyword evidence="4 8" id="KW-0472">Membrane</keyword>
<evidence type="ECO:0000259" key="10">
    <source>
        <dbReference type="Pfam" id="PF01514"/>
    </source>
</evidence>
<dbReference type="Proteomes" id="UP000406256">
    <property type="component" value="Unassembled WGS sequence"/>
</dbReference>
<evidence type="ECO:0000256" key="6">
    <source>
        <dbReference type="ARBA" id="ARBA00023237"/>
    </source>
</evidence>
<keyword evidence="8" id="KW-1133">Transmembrane helix</keyword>
<comment type="subcellular location">
    <subcellularLocation>
        <location evidence="1">Cell outer membrane</location>
        <topology evidence="1">Lipid-anchor</topology>
    </subcellularLocation>
</comment>
<feature type="transmembrane region" description="Helical" evidence="8">
    <location>
        <begin position="214"/>
        <end position="236"/>
    </location>
</feature>
<evidence type="ECO:0000313" key="11">
    <source>
        <dbReference type="EMBL" id="VVD66052.1"/>
    </source>
</evidence>
<reference evidence="11 12" key="1">
    <citation type="submission" date="2019-08" db="EMBL/GenBank/DDBJ databases">
        <authorList>
            <person name="Peeters C."/>
        </authorList>
    </citation>
    <scope>NUCLEOTIDE SEQUENCE [LARGE SCALE GENOMIC DNA]</scope>
    <source>
        <strain evidence="11 12">LMG 31108</strain>
    </source>
</reference>
<dbReference type="InterPro" id="IPR043427">
    <property type="entry name" value="YscJ/FliF"/>
</dbReference>
<dbReference type="InterPro" id="IPR003282">
    <property type="entry name" value="T3SS_SctJ"/>
</dbReference>
<dbReference type="Gene3D" id="3.30.70.1530">
    <property type="entry name" value="Hypothetical protein rpa1041"/>
    <property type="match status" value="1"/>
</dbReference>
<evidence type="ECO:0000256" key="9">
    <source>
        <dbReference type="SAM" id="MobiDB-lite"/>
    </source>
</evidence>
<dbReference type="InterPro" id="IPR006182">
    <property type="entry name" value="FliF_N_dom"/>
</dbReference>
<keyword evidence="7 8" id="KW-0449">Lipoprotein</keyword>
<dbReference type="OrthoDB" id="115186at2"/>
<name>A0A5E4RUJ8_9BURK</name>
<dbReference type="InterPro" id="IPR045851">
    <property type="entry name" value="AMP-bd_C_sf"/>
</dbReference>
<accession>A0A5E4RUJ8</accession>
<keyword evidence="8" id="KW-0812">Transmembrane</keyword>
<dbReference type="Gene3D" id="3.30.300.30">
    <property type="match status" value="1"/>
</dbReference>
<evidence type="ECO:0000256" key="1">
    <source>
        <dbReference type="ARBA" id="ARBA00004459"/>
    </source>
</evidence>
<evidence type="ECO:0000256" key="3">
    <source>
        <dbReference type="ARBA" id="ARBA00022729"/>
    </source>
</evidence>
<evidence type="ECO:0000313" key="12">
    <source>
        <dbReference type="Proteomes" id="UP000406256"/>
    </source>
</evidence>
<dbReference type="PANTHER" id="PTHR30046">
    <property type="entry name" value="FLAGELLAR M-RING PROTEIN"/>
    <property type="match status" value="1"/>
</dbReference>
<evidence type="ECO:0000256" key="4">
    <source>
        <dbReference type="ARBA" id="ARBA00023136"/>
    </source>
</evidence>
<evidence type="ECO:0000256" key="8">
    <source>
        <dbReference type="RuleBase" id="RU364102"/>
    </source>
</evidence>
<keyword evidence="12" id="KW-1185">Reference proteome</keyword>
<dbReference type="Pfam" id="PF01514">
    <property type="entry name" value="YscJ_FliF"/>
    <property type="match status" value="1"/>
</dbReference>
<dbReference type="PANTHER" id="PTHR30046:SF2">
    <property type="entry name" value="YOP PROTEINS TRANSLOCATION LIPOPROTEIN J"/>
    <property type="match status" value="1"/>
</dbReference>
<dbReference type="NCBIfam" id="TIGR02544">
    <property type="entry name" value="III_secr_YscJ"/>
    <property type="match status" value="1"/>
</dbReference>
<organism evidence="11 12">
    <name type="scientific">Pandoraea anhela</name>
    <dbReference type="NCBI Taxonomy" id="2508295"/>
    <lineage>
        <taxon>Bacteria</taxon>
        <taxon>Pseudomonadati</taxon>
        <taxon>Pseudomonadota</taxon>
        <taxon>Betaproteobacteria</taxon>
        <taxon>Burkholderiales</taxon>
        <taxon>Burkholderiaceae</taxon>
        <taxon>Pandoraea</taxon>
    </lineage>
</organism>
<dbReference type="AlphaFoldDB" id="A0A5E4RUJ8"/>
<dbReference type="GO" id="GO:0009279">
    <property type="term" value="C:cell outer membrane"/>
    <property type="evidence" value="ECO:0007669"/>
    <property type="project" value="UniProtKB-SubCell"/>
</dbReference>
<gene>
    <name evidence="11" type="ORF">PAN31108_00363</name>
</gene>
<keyword evidence="5 8" id="KW-0564">Palmitate</keyword>
<dbReference type="PROSITE" id="PS51257">
    <property type="entry name" value="PROKAR_LIPOPROTEIN"/>
    <property type="match status" value="1"/>
</dbReference>
<dbReference type="GO" id="GO:0009306">
    <property type="term" value="P:protein secretion"/>
    <property type="evidence" value="ECO:0007669"/>
    <property type="project" value="InterPro"/>
</dbReference>
<dbReference type="PRINTS" id="PR01338">
    <property type="entry name" value="TYPE3OMKPROT"/>
</dbReference>
<keyword evidence="3 8" id="KW-0732">Signal</keyword>
<feature type="region of interest" description="Disordered" evidence="9">
    <location>
        <begin position="253"/>
        <end position="278"/>
    </location>
</feature>